<evidence type="ECO:0008006" key="18">
    <source>
        <dbReference type="Google" id="ProtNLM"/>
    </source>
</evidence>
<dbReference type="Gene3D" id="2.30.29.30">
    <property type="entry name" value="Pleckstrin-homology domain (PH domain)/Phosphotyrosine-binding domain (PTB)"/>
    <property type="match status" value="1"/>
</dbReference>
<dbReference type="CDD" id="cd06606">
    <property type="entry name" value="STKc_MAPKKK"/>
    <property type="match status" value="1"/>
</dbReference>
<dbReference type="GO" id="GO:0005524">
    <property type="term" value="F:ATP binding"/>
    <property type="evidence" value="ECO:0007669"/>
    <property type="project" value="UniProtKB-UniRule"/>
</dbReference>
<dbReference type="PANTHER" id="PTHR48011:SF7">
    <property type="entry name" value="F10K1.14 PROTEIN"/>
    <property type="match status" value="1"/>
</dbReference>
<keyword evidence="4 12" id="KW-0547">Nucleotide-binding</keyword>
<dbReference type="GO" id="GO:0015031">
    <property type="term" value="P:protein transport"/>
    <property type="evidence" value="ECO:0007669"/>
    <property type="project" value="UniProtKB-KW"/>
</dbReference>
<evidence type="ECO:0000256" key="12">
    <source>
        <dbReference type="PROSITE-ProRule" id="PRU10141"/>
    </source>
</evidence>
<evidence type="ECO:0000256" key="1">
    <source>
        <dbReference type="ARBA" id="ARBA00004567"/>
    </source>
</evidence>
<evidence type="ECO:0000313" key="17">
    <source>
        <dbReference type="Proteomes" id="UP000008694"/>
    </source>
</evidence>
<dbReference type="eggNOG" id="KOG0198">
    <property type="taxonomic scope" value="Eukaryota"/>
</dbReference>
<dbReference type="STRING" id="81972.D7KGZ3"/>
<feature type="domain" description="Protein kinase" evidence="14">
    <location>
        <begin position="22"/>
        <end position="278"/>
    </location>
</feature>
<dbReference type="SMART" id="SM00220">
    <property type="entry name" value="S_TKc"/>
    <property type="match status" value="1"/>
</dbReference>
<keyword evidence="7 12" id="KW-0067">ATP-binding</keyword>
<evidence type="ECO:0000256" key="8">
    <source>
        <dbReference type="ARBA" id="ARBA00022927"/>
    </source>
</evidence>
<feature type="region of interest" description="Disordered" evidence="13">
    <location>
        <begin position="472"/>
        <end position="501"/>
    </location>
</feature>
<dbReference type="SUPFAM" id="SSF50729">
    <property type="entry name" value="PH domain-like"/>
    <property type="match status" value="1"/>
</dbReference>
<keyword evidence="5" id="KW-0418">Kinase</keyword>
<evidence type="ECO:0000256" key="7">
    <source>
        <dbReference type="ARBA" id="ARBA00022840"/>
    </source>
</evidence>
<proteinExistence type="predicted"/>
<feature type="domain" description="RanBD1" evidence="15">
    <location>
        <begin position="504"/>
        <end position="639"/>
    </location>
</feature>
<dbReference type="PROSITE" id="PS50196">
    <property type="entry name" value="RANBD1"/>
    <property type="match status" value="1"/>
</dbReference>
<dbReference type="EMBL" id="GL348713">
    <property type="protein sequence ID" value="EFH68642.1"/>
    <property type="molecule type" value="Genomic_DNA"/>
</dbReference>
<feature type="compositionally biased region" description="Acidic residues" evidence="13">
    <location>
        <begin position="491"/>
        <end position="501"/>
    </location>
</feature>
<accession>D7KGZ3</accession>
<evidence type="ECO:0000256" key="11">
    <source>
        <dbReference type="ARBA" id="ARBA00023242"/>
    </source>
</evidence>
<dbReference type="Pfam" id="PF00069">
    <property type="entry name" value="Pkinase"/>
    <property type="match status" value="1"/>
</dbReference>
<dbReference type="InterPro" id="IPR045256">
    <property type="entry name" value="RanBP1_RanBD"/>
</dbReference>
<feature type="region of interest" description="Disordered" evidence="13">
    <location>
        <begin position="635"/>
        <end position="705"/>
    </location>
</feature>
<dbReference type="GO" id="GO:0005643">
    <property type="term" value="C:nuclear pore"/>
    <property type="evidence" value="ECO:0007669"/>
    <property type="project" value="UniProtKB-SubCell"/>
</dbReference>
<protein>
    <recommendedName>
        <fullName evidence="18">Protein kinase domain-containing protein</fullName>
    </recommendedName>
</protein>
<dbReference type="SMART" id="SM00160">
    <property type="entry name" value="RanBD"/>
    <property type="match status" value="1"/>
</dbReference>
<keyword evidence="9" id="KW-0811">Translocation</keyword>
<dbReference type="InterPro" id="IPR017441">
    <property type="entry name" value="Protein_kinase_ATP_BS"/>
</dbReference>
<evidence type="ECO:0000313" key="16">
    <source>
        <dbReference type="EMBL" id="EFH68642.1"/>
    </source>
</evidence>
<feature type="binding site" evidence="12">
    <location>
        <position position="51"/>
    </location>
    <ligand>
        <name>ATP</name>
        <dbReference type="ChEBI" id="CHEBI:30616"/>
    </ligand>
</feature>
<keyword evidence="11" id="KW-0539">Nucleus</keyword>
<sequence length="705" mass="78674">MEKQSIRNICSSSSSLMSSSSWVRGACIGRGCFGAVSTAISKTNGEVFAVKSVDLTTCLPTQSESLENEISVLCSLKPHPYIVKFLGDGVSKEGTTTFRNIYLEYLPEGDVANYTAGGINDETLLQRYTACLVSALHHVHSHGFVHCDVKARNVLVSQSSMIKLADFGSAFRIHTPTAQITPRGSPLWMAPEVIRREYQGPESDVWSLGCTIIEIFTGKPAWEDHGIIDSLSRIGFSDELPVFPSKLSEIGRDFLEKCLKRDPNQRWSCDQLLQHPFLSQCHNSSPAESSPRCVLDWVNSGFDLEEEEEEVGRSEFEDAAMARICNLATTGGAIWESDCWVEVRCHSSEEEGTRMEYSESTRVVSAYNTSSDPYDDVPIIDVYVSPPGNGGSAAALLPYELVMLLHLLMEITVYTTCVFSKIVLIMNCCYQYHRDNNNIKLETLSFNHSLKFCLFAHPTKLSFTREQLNSRGNLGNTMATNEPEHEHRDEEEAGANEDEDTGAQVAPIVRLEEVAVTTGEEDEDAVLDLKSKLYRFDKDANQWKERGAGTVKLLKHKNTGKIRLVMRQSKTLKICANHFVKSGMSVQEHVGNEKSCVWHARDFADGELKDELFCIRFASIENCKTFMQKFKEVADSEEEKEESKDASDTAGLLEKLTVEETKTEEKTEAKAVETVKTEVKAEEKKESEAEKSGEEKKIEETGPST</sequence>
<dbReference type="InterPro" id="IPR008271">
    <property type="entry name" value="Ser/Thr_kinase_AS"/>
</dbReference>
<evidence type="ECO:0000259" key="14">
    <source>
        <dbReference type="PROSITE" id="PS50011"/>
    </source>
</evidence>
<dbReference type="Proteomes" id="UP000008694">
    <property type="component" value="Unassembled WGS sequence"/>
</dbReference>
<reference evidence="17" key="1">
    <citation type="journal article" date="2011" name="Nat. Genet.">
        <title>The Arabidopsis lyrata genome sequence and the basis of rapid genome size change.</title>
        <authorList>
            <person name="Hu T.T."/>
            <person name="Pattyn P."/>
            <person name="Bakker E.G."/>
            <person name="Cao J."/>
            <person name="Cheng J.-F."/>
            <person name="Clark R.M."/>
            <person name="Fahlgren N."/>
            <person name="Fawcett J.A."/>
            <person name="Grimwood J."/>
            <person name="Gundlach H."/>
            <person name="Haberer G."/>
            <person name="Hollister J.D."/>
            <person name="Ossowski S."/>
            <person name="Ottilar R.P."/>
            <person name="Salamov A.A."/>
            <person name="Schneeberger K."/>
            <person name="Spannagl M."/>
            <person name="Wang X."/>
            <person name="Yang L."/>
            <person name="Nasrallah M.E."/>
            <person name="Bergelson J."/>
            <person name="Carrington J.C."/>
            <person name="Gaut B.S."/>
            <person name="Schmutz J."/>
            <person name="Mayer K.F.X."/>
            <person name="Van de Peer Y."/>
            <person name="Grigoriev I.V."/>
            <person name="Nordborg M."/>
            <person name="Weigel D."/>
            <person name="Guo Y.-L."/>
        </authorList>
    </citation>
    <scope>NUCLEOTIDE SEQUENCE [LARGE SCALE GENOMIC DNA]</scope>
    <source>
        <strain evidence="17">cv. MN47</strain>
    </source>
</reference>
<dbReference type="PROSITE" id="PS50011">
    <property type="entry name" value="PROTEIN_KINASE_DOM"/>
    <property type="match status" value="1"/>
</dbReference>
<evidence type="ECO:0000256" key="9">
    <source>
        <dbReference type="ARBA" id="ARBA00023010"/>
    </source>
</evidence>
<keyword evidence="2" id="KW-0813">Transport</keyword>
<dbReference type="GO" id="GO:0006913">
    <property type="term" value="P:nucleocytoplasmic transport"/>
    <property type="evidence" value="ECO:0007669"/>
    <property type="project" value="InterPro"/>
</dbReference>
<keyword evidence="3" id="KW-0808">Transferase</keyword>
<dbReference type="GO" id="GO:0004672">
    <property type="term" value="F:protein kinase activity"/>
    <property type="evidence" value="ECO:0007669"/>
    <property type="project" value="EnsemblPlants"/>
</dbReference>
<keyword evidence="10" id="KW-0906">Nuclear pore complex</keyword>
<dbReference type="AlphaFoldDB" id="D7KGZ3"/>
<dbReference type="Gramene" id="fgenesh1_pg.C_scaffold_1000578">
    <property type="protein sequence ID" value="fgenesh1_pg.C_scaffold_1000578"/>
    <property type="gene ID" value="fgenesh1_pg.C_scaffold_1000578"/>
</dbReference>
<name>D7KGZ3_ARALL</name>
<dbReference type="InterPro" id="IPR000719">
    <property type="entry name" value="Prot_kinase_dom"/>
</dbReference>
<dbReference type="PROSITE" id="PS00107">
    <property type="entry name" value="PROTEIN_KINASE_ATP"/>
    <property type="match status" value="1"/>
</dbReference>
<evidence type="ECO:0000256" key="10">
    <source>
        <dbReference type="ARBA" id="ARBA00023132"/>
    </source>
</evidence>
<comment type="subcellular location">
    <subcellularLocation>
        <location evidence="1">Nucleus</location>
        <location evidence="1">Nuclear pore complex</location>
    </subcellularLocation>
</comment>
<keyword evidence="8" id="KW-0653">Protein transport</keyword>
<dbReference type="Gene3D" id="1.10.510.10">
    <property type="entry name" value="Transferase(Phosphotransferase) domain 1"/>
    <property type="match status" value="1"/>
</dbReference>
<evidence type="ECO:0000256" key="5">
    <source>
        <dbReference type="ARBA" id="ARBA00022777"/>
    </source>
</evidence>
<dbReference type="FunFam" id="1.10.510.10:FF:001090">
    <property type="entry name" value="Serine threonine protein kinase putative"/>
    <property type="match status" value="1"/>
</dbReference>
<dbReference type="HOGENOM" id="CLU_391477_0_0_1"/>
<dbReference type="InterPro" id="IPR052751">
    <property type="entry name" value="Plant_MAPKKK"/>
</dbReference>
<evidence type="ECO:0000256" key="3">
    <source>
        <dbReference type="ARBA" id="ARBA00022679"/>
    </source>
</evidence>
<dbReference type="eggNOG" id="KOG0864">
    <property type="taxonomic scope" value="Eukaryota"/>
</dbReference>
<dbReference type="PROSITE" id="PS00108">
    <property type="entry name" value="PROTEIN_KINASE_ST"/>
    <property type="match status" value="1"/>
</dbReference>
<evidence type="ECO:0000259" key="15">
    <source>
        <dbReference type="PROSITE" id="PS50196"/>
    </source>
</evidence>
<organism evidence="17">
    <name type="scientific">Arabidopsis lyrata subsp. lyrata</name>
    <name type="common">Lyre-leaved rock-cress</name>
    <dbReference type="NCBI Taxonomy" id="81972"/>
    <lineage>
        <taxon>Eukaryota</taxon>
        <taxon>Viridiplantae</taxon>
        <taxon>Streptophyta</taxon>
        <taxon>Embryophyta</taxon>
        <taxon>Tracheophyta</taxon>
        <taxon>Spermatophyta</taxon>
        <taxon>Magnoliopsida</taxon>
        <taxon>eudicotyledons</taxon>
        <taxon>Gunneridae</taxon>
        <taxon>Pentapetalae</taxon>
        <taxon>rosids</taxon>
        <taxon>malvids</taxon>
        <taxon>Brassicales</taxon>
        <taxon>Brassicaceae</taxon>
        <taxon>Camelineae</taxon>
        <taxon>Arabidopsis</taxon>
    </lineage>
</organism>
<dbReference type="GO" id="GO:0007165">
    <property type="term" value="P:signal transduction"/>
    <property type="evidence" value="ECO:0007669"/>
    <property type="project" value="TreeGrafter"/>
</dbReference>
<dbReference type="SUPFAM" id="SSF56112">
    <property type="entry name" value="Protein kinase-like (PK-like)"/>
    <property type="match status" value="1"/>
</dbReference>
<dbReference type="InterPro" id="IPR011993">
    <property type="entry name" value="PH-like_dom_sf"/>
</dbReference>
<dbReference type="InterPro" id="IPR000156">
    <property type="entry name" value="Ran_bind_dom"/>
</dbReference>
<feature type="compositionally biased region" description="Basic and acidic residues" evidence="13">
    <location>
        <begin position="656"/>
        <end position="705"/>
    </location>
</feature>
<dbReference type="FunFam" id="2.30.29.30:FF:000245">
    <property type="entry name" value="Ran-binding protein 1 b"/>
    <property type="match status" value="1"/>
</dbReference>
<keyword evidence="6" id="KW-0509">mRNA transport</keyword>
<gene>
    <name evidence="16" type="ORF">ARALYDRAFT_334013</name>
</gene>
<evidence type="ECO:0000256" key="6">
    <source>
        <dbReference type="ARBA" id="ARBA00022816"/>
    </source>
</evidence>
<dbReference type="Pfam" id="PF00638">
    <property type="entry name" value="Ran_BP1"/>
    <property type="match status" value="1"/>
</dbReference>
<dbReference type="GO" id="GO:0051028">
    <property type="term" value="P:mRNA transport"/>
    <property type="evidence" value="ECO:0007669"/>
    <property type="project" value="UniProtKB-KW"/>
</dbReference>
<evidence type="ECO:0000256" key="13">
    <source>
        <dbReference type="SAM" id="MobiDB-lite"/>
    </source>
</evidence>
<evidence type="ECO:0000256" key="4">
    <source>
        <dbReference type="ARBA" id="ARBA00022741"/>
    </source>
</evidence>
<evidence type="ECO:0000256" key="2">
    <source>
        <dbReference type="ARBA" id="ARBA00022448"/>
    </source>
</evidence>
<dbReference type="CDD" id="cd13179">
    <property type="entry name" value="RanBD_RanBP1"/>
    <property type="match status" value="1"/>
</dbReference>
<dbReference type="PANTHER" id="PTHR48011">
    <property type="entry name" value="CCR4-NOT TRANSCRIPTIONAL COMPLEX SUBUNIT CAF120-RELATED"/>
    <property type="match status" value="1"/>
</dbReference>
<keyword evidence="17" id="KW-1185">Reference proteome</keyword>
<dbReference type="InterPro" id="IPR011009">
    <property type="entry name" value="Kinase-like_dom_sf"/>
</dbReference>